<dbReference type="EC" id="3.2.1.67" evidence="14"/>
<dbReference type="EMBL" id="FWDO01000004">
    <property type="protein sequence ID" value="SLM18052.1"/>
    <property type="molecule type" value="Genomic_DNA"/>
</dbReference>
<dbReference type="Pfam" id="PF02056">
    <property type="entry name" value="Glyco_hydro_4"/>
    <property type="match status" value="1"/>
</dbReference>
<dbReference type="Gene3D" id="3.90.1820.10">
    <property type="entry name" value="AglA-like glucosidase"/>
    <property type="match status" value="1"/>
</dbReference>
<keyword evidence="8 12" id="KW-0326">Glycosidase</keyword>
<dbReference type="GO" id="GO:0046872">
    <property type="term" value="F:metal ion binding"/>
    <property type="evidence" value="ECO:0007669"/>
    <property type="project" value="UniProtKB-KW"/>
</dbReference>
<keyword evidence="7" id="KW-0119">Carbohydrate metabolism</keyword>
<protein>
    <submittedName>
        <fullName evidence="14">Alpha-galacturonidase</fullName>
        <ecNumber evidence="14">3.2.1.67</ecNumber>
    </submittedName>
</protein>
<evidence type="ECO:0000256" key="12">
    <source>
        <dbReference type="RuleBase" id="RU361152"/>
    </source>
</evidence>
<dbReference type="InterPro" id="IPR053715">
    <property type="entry name" value="GH4_Enzyme_sf"/>
</dbReference>
<dbReference type="GO" id="GO:0047911">
    <property type="term" value="F:galacturan 1,4-alpha-galacturonidase activity"/>
    <property type="evidence" value="ECO:0007669"/>
    <property type="project" value="UniProtKB-EC"/>
</dbReference>
<feature type="binding site" evidence="10">
    <location>
        <position position="173"/>
    </location>
    <ligand>
        <name>Mn(2+)</name>
        <dbReference type="ChEBI" id="CHEBI:29035"/>
    </ligand>
</feature>
<comment type="cofactor">
    <cofactor evidence="12">
        <name>NAD(+)</name>
        <dbReference type="ChEBI" id="CHEBI:57540"/>
    </cofactor>
    <text evidence="12">Binds 1 NAD(+) per subunit.</text>
</comment>
<feature type="site" description="Increases basicity of active site Tyr" evidence="11">
    <location>
        <position position="113"/>
    </location>
</feature>
<evidence type="ECO:0000256" key="7">
    <source>
        <dbReference type="ARBA" id="ARBA00023277"/>
    </source>
</evidence>
<feature type="domain" description="Glycosyl hydrolase family 4 C-terminal" evidence="13">
    <location>
        <begin position="220"/>
        <end position="444"/>
    </location>
</feature>
<keyword evidence="3 10" id="KW-0479">Metal-binding</keyword>
<dbReference type="Pfam" id="PF11975">
    <property type="entry name" value="Glyco_hydro_4C"/>
    <property type="match status" value="1"/>
</dbReference>
<keyword evidence="5 12" id="KW-0520">NAD</keyword>
<evidence type="ECO:0000256" key="3">
    <source>
        <dbReference type="ARBA" id="ARBA00022723"/>
    </source>
</evidence>
<gene>
    <name evidence="14" type="ORF">SPIRO4BDMA_40624</name>
</gene>
<dbReference type="GO" id="GO:0016616">
    <property type="term" value="F:oxidoreductase activity, acting on the CH-OH group of donors, NAD or NADP as acceptor"/>
    <property type="evidence" value="ECO:0007669"/>
    <property type="project" value="InterPro"/>
</dbReference>
<evidence type="ECO:0000256" key="8">
    <source>
        <dbReference type="ARBA" id="ARBA00023295"/>
    </source>
</evidence>
<dbReference type="PANTHER" id="PTHR32092:SF2">
    <property type="entry name" value="ALPHA-GALACTURONIDASE"/>
    <property type="match status" value="1"/>
</dbReference>
<keyword evidence="6 10" id="KW-0464">Manganese</keyword>
<organism evidence="14">
    <name type="scientific">uncultured spirochete</name>
    <dbReference type="NCBI Taxonomy" id="156406"/>
    <lineage>
        <taxon>Bacteria</taxon>
        <taxon>Pseudomonadati</taxon>
        <taxon>Spirochaetota</taxon>
        <taxon>Spirochaetia</taxon>
        <taxon>Spirochaetales</taxon>
        <taxon>environmental samples</taxon>
    </lineage>
</organism>
<evidence type="ECO:0000256" key="11">
    <source>
        <dbReference type="PIRSR" id="PIRSR601088-4"/>
    </source>
</evidence>
<dbReference type="InterPro" id="IPR001088">
    <property type="entry name" value="Glyco_hydro_4"/>
</dbReference>
<dbReference type="InterPro" id="IPR022616">
    <property type="entry name" value="Glyco_hydro_4_C"/>
</dbReference>
<dbReference type="InterPro" id="IPR015955">
    <property type="entry name" value="Lactate_DH/Glyco_Ohase_4_C"/>
</dbReference>
<dbReference type="SUPFAM" id="SSF51735">
    <property type="entry name" value="NAD(P)-binding Rossmann-fold domains"/>
    <property type="match status" value="1"/>
</dbReference>
<evidence type="ECO:0000256" key="2">
    <source>
        <dbReference type="ARBA" id="ARBA00010141"/>
    </source>
</evidence>
<feature type="binding site" evidence="10">
    <location>
        <position position="225"/>
    </location>
    <ligand>
        <name>Mn(2+)</name>
        <dbReference type="ChEBI" id="CHEBI:29035"/>
    </ligand>
</feature>
<evidence type="ECO:0000256" key="6">
    <source>
        <dbReference type="ARBA" id="ARBA00023211"/>
    </source>
</evidence>
<sequence>MKTDLVIAYIGGGSRGWAWTLMSDLAMEGALRGVVRLYDIDRQAAETNARIGNALLSRPDVVGKWHYEVADDLKSALRGADFVIASILPGTFAEMASDVHAPEQYGIYQSVGDTTGPGGVLRALRTIPMYEVIGKAIRDYCPEAWVINYTNPMALCVRTLYEVFPGVKAIGCCHEVFGTRKLLAAMVRERLGAAGAPGARGGSEVPGASGATMKDIEVNVLGVNHFTWIDQASYGTFDLFPHYKAFVEEHFESGYEGTEGENWLNSYFASGERVKFDLFRRYGLIAAAGDRHLAEFMPGRMYLRDPETVRSWKFTLTPVAWRIENAEKLKRKAARFAAGKENFELKHSGEEGVKLIKALCGLGSFVTNVNFPNRGQIDSLPEGCVVETNALFSRDSVRPVEAGKLPPSVGELVAPHAIAQETILRAAMARDAWAAFPAFMHDPLMTAPPGEAEALYTRMLRATEKYLTDYTL</sequence>
<comment type="cofactor">
    <cofactor evidence="1">
        <name>Mn(2+)</name>
        <dbReference type="ChEBI" id="CHEBI:29035"/>
    </cofactor>
</comment>
<evidence type="ECO:0000256" key="10">
    <source>
        <dbReference type="PIRSR" id="PIRSR601088-3"/>
    </source>
</evidence>
<dbReference type="InterPro" id="IPR036291">
    <property type="entry name" value="NAD(P)-bd_dom_sf"/>
</dbReference>
<comment type="similarity">
    <text evidence="2 12">Belongs to the glycosyl hydrolase 4 family.</text>
</comment>
<evidence type="ECO:0000256" key="1">
    <source>
        <dbReference type="ARBA" id="ARBA00001936"/>
    </source>
</evidence>
<accession>A0A3P3XP34</accession>
<reference evidence="14" key="1">
    <citation type="submission" date="2017-02" db="EMBL/GenBank/DDBJ databases">
        <authorList>
            <person name="Regsiter A."/>
            <person name="William W."/>
        </authorList>
    </citation>
    <scope>NUCLEOTIDE SEQUENCE</scope>
    <source>
        <strain evidence="14">BdmA 4</strain>
    </source>
</reference>
<dbReference type="PANTHER" id="PTHR32092">
    <property type="entry name" value="6-PHOSPHO-BETA-GLUCOSIDASE-RELATED"/>
    <property type="match status" value="1"/>
</dbReference>
<keyword evidence="10" id="KW-0408">Iron</keyword>
<evidence type="ECO:0000256" key="5">
    <source>
        <dbReference type="ARBA" id="ARBA00023027"/>
    </source>
</evidence>
<keyword evidence="10" id="KW-0170">Cobalt</keyword>
<feature type="binding site" evidence="9">
    <location>
        <position position="151"/>
    </location>
    <ligand>
        <name>substrate</name>
    </ligand>
</feature>
<evidence type="ECO:0000259" key="13">
    <source>
        <dbReference type="Pfam" id="PF11975"/>
    </source>
</evidence>
<evidence type="ECO:0000256" key="9">
    <source>
        <dbReference type="PIRSR" id="PIRSR601088-2"/>
    </source>
</evidence>
<proteinExistence type="inferred from homology"/>
<keyword evidence="10" id="KW-0533">Nickel</keyword>
<dbReference type="AlphaFoldDB" id="A0A3P3XP34"/>
<evidence type="ECO:0000313" key="14">
    <source>
        <dbReference type="EMBL" id="SLM18052.1"/>
    </source>
</evidence>
<dbReference type="SUPFAM" id="SSF56327">
    <property type="entry name" value="LDH C-terminal domain-like"/>
    <property type="match status" value="1"/>
</dbReference>
<keyword evidence="4 12" id="KW-0378">Hydrolase</keyword>
<dbReference type="PRINTS" id="PR00732">
    <property type="entry name" value="GLHYDRLASE4"/>
</dbReference>
<evidence type="ECO:0000256" key="4">
    <source>
        <dbReference type="ARBA" id="ARBA00022801"/>
    </source>
</evidence>
<dbReference type="GO" id="GO:0005975">
    <property type="term" value="P:carbohydrate metabolic process"/>
    <property type="evidence" value="ECO:0007669"/>
    <property type="project" value="InterPro"/>
</dbReference>
<name>A0A3P3XP34_9SPIR</name>